<keyword evidence="1" id="KW-1133">Transmembrane helix</keyword>
<reference evidence="2" key="2">
    <citation type="submission" date="2020-09" db="EMBL/GenBank/DDBJ databases">
        <authorList>
            <person name="Sun Q."/>
            <person name="Kim S."/>
        </authorList>
    </citation>
    <scope>NUCLEOTIDE SEQUENCE</scope>
    <source>
        <strain evidence="2">KCTC 12870</strain>
    </source>
</reference>
<keyword evidence="1" id="KW-0472">Membrane</keyword>
<gene>
    <name evidence="2" type="ORF">GCM10007047_03030</name>
</gene>
<proteinExistence type="predicted"/>
<comment type="caution">
    <text evidence="2">The sequence shown here is derived from an EMBL/GenBank/DDBJ whole genome shotgun (WGS) entry which is preliminary data.</text>
</comment>
<dbReference type="Proteomes" id="UP000642829">
    <property type="component" value="Unassembled WGS sequence"/>
</dbReference>
<dbReference type="AlphaFoldDB" id="A0A8J3DF44"/>
<sequence>MGNYGMVGVLGGVLFVAGVALIYNRWANNRVNKEHRNARFMKGSMLGRRPYDEDEDD</sequence>
<evidence type="ECO:0000256" key="1">
    <source>
        <dbReference type="SAM" id="Phobius"/>
    </source>
</evidence>
<feature type="transmembrane region" description="Helical" evidence="1">
    <location>
        <begin position="6"/>
        <end position="26"/>
    </location>
</feature>
<keyword evidence="3" id="KW-1185">Reference proteome</keyword>
<reference evidence="2" key="1">
    <citation type="journal article" date="2014" name="Int. J. Syst. Evol. Microbiol.">
        <title>Complete genome sequence of Corynebacterium casei LMG S-19264T (=DSM 44701T), isolated from a smear-ripened cheese.</title>
        <authorList>
            <consortium name="US DOE Joint Genome Institute (JGI-PGF)"/>
            <person name="Walter F."/>
            <person name="Albersmeier A."/>
            <person name="Kalinowski J."/>
            <person name="Ruckert C."/>
        </authorList>
    </citation>
    <scope>NUCLEOTIDE SEQUENCE</scope>
    <source>
        <strain evidence="2">KCTC 12870</strain>
    </source>
</reference>
<evidence type="ECO:0000313" key="2">
    <source>
        <dbReference type="EMBL" id="GHB91354.1"/>
    </source>
</evidence>
<evidence type="ECO:0000313" key="3">
    <source>
        <dbReference type="Proteomes" id="UP000642829"/>
    </source>
</evidence>
<accession>A0A8J3DF44</accession>
<protein>
    <submittedName>
        <fullName evidence="2">Uncharacterized protein</fullName>
    </submittedName>
</protein>
<dbReference type="EMBL" id="BMXG01000001">
    <property type="protein sequence ID" value="GHB91354.1"/>
    <property type="molecule type" value="Genomic_DNA"/>
</dbReference>
<name>A0A8J3DF44_9BACT</name>
<keyword evidence="1" id="KW-0812">Transmembrane</keyword>
<organism evidence="2 3">
    <name type="scientific">Cerasicoccus arenae</name>
    <dbReference type="NCBI Taxonomy" id="424488"/>
    <lineage>
        <taxon>Bacteria</taxon>
        <taxon>Pseudomonadati</taxon>
        <taxon>Verrucomicrobiota</taxon>
        <taxon>Opitutia</taxon>
        <taxon>Puniceicoccales</taxon>
        <taxon>Cerasicoccaceae</taxon>
        <taxon>Cerasicoccus</taxon>
    </lineage>
</organism>
<dbReference type="RefSeq" id="WP_189511128.1">
    <property type="nucleotide sequence ID" value="NZ_BMXG01000001.1"/>
</dbReference>